<dbReference type="GO" id="GO:0043171">
    <property type="term" value="P:peptide catabolic process"/>
    <property type="evidence" value="ECO:0007669"/>
    <property type="project" value="TreeGrafter"/>
</dbReference>
<comment type="catalytic activity">
    <reaction evidence="1">
        <text>Release of an N-terminal amino acid, Xaa-|-Yaa- from a peptide, amide or arylamide. Xaa is preferably Ala, but may be most amino acids including Pro (slow action). When a terminal hydrophobic residue is followed by a prolyl residue, the two may be released as an intact Xaa-Pro dipeptide.</text>
        <dbReference type="EC" id="3.4.11.2"/>
    </reaction>
</comment>
<dbReference type="PRINTS" id="PR00756">
    <property type="entry name" value="ALADIPTASE"/>
</dbReference>
<evidence type="ECO:0000256" key="4">
    <source>
        <dbReference type="ARBA" id="ARBA00012564"/>
    </source>
</evidence>
<evidence type="ECO:0000256" key="6">
    <source>
        <dbReference type="ARBA" id="ARBA00022438"/>
    </source>
</evidence>
<evidence type="ECO:0000256" key="10">
    <source>
        <dbReference type="ARBA" id="ARBA00022833"/>
    </source>
</evidence>
<reference evidence="14" key="1">
    <citation type="submission" date="2019-03" db="EMBL/GenBank/DDBJ databases">
        <title>Lake Tanganyika Metagenome-Assembled Genomes (MAGs).</title>
        <authorList>
            <person name="Tran P."/>
        </authorList>
    </citation>
    <scope>NUCLEOTIDE SEQUENCE</scope>
    <source>
        <strain evidence="14">M_DeepCast_400m_m2_100</strain>
    </source>
</reference>
<dbReference type="Pfam" id="PF01433">
    <property type="entry name" value="Peptidase_M1"/>
    <property type="match status" value="1"/>
</dbReference>
<evidence type="ECO:0000256" key="2">
    <source>
        <dbReference type="ARBA" id="ARBA00001947"/>
    </source>
</evidence>
<dbReference type="SUPFAM" id="SSF55486">
    <property type="entry name" value="Metalloproteases ('zincins'), catalytic domain"/>
    <property type="match status" value="1"/>
</dbReference>
<keyword evidence="11" id="KW-0482">Metalloprotease</keyword>
<dbReference type="GO" id="GO:0016285">
    <property type="term" value="F:alanyl aminopeptidase activity"/>
    <property type="evidence" value="ECO:0007669"/>
    <property type="project" value="UniProtKB-EC"/>
</dbReference>
<dbReference type="CDD" id="cd09603">
    <property type="entry name" value="M1_APN_like"/>
    <property type="match status" value="1"/>
</dbReference>
<comment type="cofactor">
    <cofactor evidence="2">
        <name>Zn(2+)</name>
        <dbReference type="ChEBI" id="CHEBI:29105"/>
    </cofactor>
</comment>
<dbReference type="InterPro" id="IPR045357">
    <property type="entry name" value="Aminopeptidase_N-like_N"/>
</dbReference>
<dbReference type="InterPro" id="IPR014782">
    <property type="entry name" value="Peptidase_M1_dom"/>
</dbReference>
<dbReference type="SUPFAM" id="SSF63737">
    <property type="entry name" value="Leukotriene A4 hydrolase N-terminal domain"/>
    <property type="match status" value="1"/>
</dbReference>
<accession>A0A937XE67</accession>
<dbReference type="InterPro" id="IPR001930">
    <property type="entry name" value="Peptidase_M1"/>
</dbReference>
<feature type="non-terminal residue" evidence="14">
    <location>
        <position position="1"/>
    </location>
</feature>
<keyword evidence="7" id="KW-0645">Protease</keyword>
<evidence type="ECO:0000313" key="15">
    <source>
        <dbReference type="Proteomes" id="UP000748308"/>
    </source>
</evidence>
<evidence type="ECO:0000256" key="5">
    <source>
        <dbReference type="ARBA" id="ARBA00015611"/>
    </source>
</evidence>
<gene>
    <name evidence="14" type="ORF">FJY75_13235</name>
</gene>
<dbReference type="GO" id="GO:0005615">
    <property type="term" value="C:extracellular space"/>
    <property type="evidence" value="ECO:0007669"/>
    <property type="project" value="TreeGrafter"/>
</dbReference>
<proteinExistence type="inferred from homology"/>
<dbReference type="InterPro" id="IPR027268">
    <property type="entry name" value="Peptidase_M4/M1_CTD_sf"/>
</dbReference>
<evidence type="ECO:0000256" key="1">
    <source>
        <dbReference type="ARBA" id="ARBA00000098"/>
    </source>
</evidence>
<dbReference type="InterPro" id="IPR050344">
    <property type="entry name" value="Peptidase_M1_aminopeptidases"/>
</dbReference>
<keyword evidence="6" id="KW-0031">Aminopeptidase</keyword>
<dbReference type="Proteomes" id="UP000748308">
    <property type="component" value="Unassembled WGS sequence"/>
</dbReference>
<evidence type="ECO:0000313" key="14">
    <source>
        <dbReference type="EMBL" id="MBM3318806.1"/>
    </source>
</evidence>
<keyword evidence="9" id="KW-0378">Hydrolase</keyword>
<feature type="domain" description="Aminopeptidase N-like N-terminal" evidence="13">
    <location>
        <begin position="89"/>
        <end position="260"/>
    </location>
</feature>
<dbReference type="GO" id="GO:0005737">
    <property type="term" value="C:cytoplasm"/>
    <property type="evidence" value="ECO:0007669"/>
    <property type="project" value="TreeGrafter"/>
</dbReference>
<dbReference type="Gene3D" id="1.10.390.10">
    <property type="entry name" value="Neutral Protease Domain 2"/>
    <property type="match status" value="1"/>
</dbReference>
<organism evidence="14 15">
    <name type="scientific">Eiseniibacteriota bacterium</name>
    <dbReference type="NCBI Taxonomy" id="2212470"/>
    <lineage>
        <taxon>Bacteria</taxon>
        <taxon>Candidatus Eiseniibacteriota</taxon>
    </lineage>
</organism>
<dbReference type="GO" id="GO:0042277">
    <property type="term" value="F:peptide binding"/>
    <property type="evidence" value="ECO:0007669"/>
    <property type="project" value="TreeGrafter"/>
</dbReference>
<keyword evidence="8" id="KW-0479">Metal-binding</keyword>
<dbReference type="GO" id="GO:0008270">
    <property type="term" value="F:zinc ion binding"/>
    <property type="evidence" value="ECO:0007669"/>
    <property type="project" value="InterPro"/>
</dbReference>
<comment type="caution">
    <text evidence="14">The sequence shown here is derived from an EMBL/GenBank/DDBJ whole genome shotgun (WGS) entry which is preliminary data.</text>
</comment>
<evidence type="ECO:0000256" key="9">
    <source>
        <dbReference type="ARBA" id="ARBA00022801"/>
    </source>
</evidence>
<dbReference type="Gene3D" id="2.60.40.1730">
    <property type="entry name" value="tricorn interacting facor f3 domain"/>
    <property type="match status" value="1"/>
</dbReference>
<comment type="similarity">
    <text evidence="3">Belongs to the peptidase M1 family.</text>
</comment>
<evidence type="ECO:0000256" key="8">
    <source>
        <dbReference type="ARBA" id="ARBA00022723"/>
    </source>
</evidence>
<evidence type="ECO:0000259" key="12">
    <source>
        <dbReference type="Pfam" id="PF01433"/>
    </source>
</evidence>
<dbReference type="Pfam" id="PF17900">
    <property type="entry name" value="Peptidase_M1_N"/>
    <property type="match status" value="1"/>
</dbReference>
<dbReference type="InterPro" id="IPR042097">
    <property type="entry name" value="Aminopeptidase_N-like_N_sf"/>
</dbReference>
<dbReference type="GO" id="GO:0070006">
    <property type="term" value="F:metalloaminopeptidase activity"/>
    <property type="evidence" value="ECO:0007669"/>
    <property type="project" value="TreeGrafter"/>
</dbReference>
<name>A0A937XE67_UNCEI</name>
<feature type="domain" description="Peptidase M1 membrane alanine aminopeptidase" evidence="12">
    <location>
        <begin position="348"/>
        <end position="489"/>
    </location>
</feature>
<evidence type="ECO:0000256" key="3">
    <source>
        <dbReference type="ARBA" id="ARBA00010136"/>
    </source>
</evidence>
<dbReference type="EMBL" id="VGIY01000494">
    <property type="protein sequence ID" value="MBM3318806.1"/>
    <property type="molecule type" value="Genomic_DNA"/>
</dbReference>
<dbReference type="GO" id="GO:0006508">
    <property type="term" value="P:proteolysis"/>
    <property type="evidence" value="ECO:0007669"/>
    <property type="project" value="UniProtKB-KW"/>
</dbReference>
<evidence type="ECO:0000259" key="13">
    <source>
        <dbReference type="Pfam" id="PF17900"/>
    </source>
</evidence>
<dbReference type="AlphaFoldDB" id="A0A937XE67"/>
<dbReference type="GO" id="GO:0016020">
    <property type="term" value="C:membrane"/>
    <property type="evidence" value="ECO:0007669"/>
    <property type="project" value="TreeGrafter"/>
</dbReference>
<sequence>PRLWRHSFAARAGARRRTLGLAALLALCAPLALLALLPPAAAGQEEGSPRPWEIDAGLLEAPGKAAFYRELTRWNEQPSANQLALDAVYYDLSLAIDPVGQQIQGQLLARLRVDAPQATVADLDLAPPLLVQSTTCGGLPAAWSHAGERVSITLDRPYTQGEIVEVTVDYRGTPSSSYGAFGFSSHNGQPMIWTLSEPFGARSWWPCDDWSDDKADSMDLRITVPSGLIVASNGTLRGVAYGGGTDTYHWQVGYPIATYLVSLAIHPYTVYSDYYAYSPTDSMEIQFYIFPDDYQSTLEANLMTADMIAYFAGVYGEYPFVAEKYGHAQFLWGGAMEHQTCSSMGVFYESIIAHELAHQWWGDMVTCADFRHIWLNEGFAVYSEALWLGDHYGPEGYWGKMNSTRYYGGGTIYCPTLDDWNRIFNVSLSYNKASWVLHMLRHVVGDEAFFLTLAAYRSAFEYGAAVTEDFQAVAEAVSGMDLGPFFQQWIYGEYFPQYGYSWASVPVGEGHELHLEIDQLQQTGLFRMPIDVVVDYEGGGSETFVVDNAQAHEAYVLPLAAPAAAVALDPEGWILKQVQEEVTNPTFDQGILLVNGVSWDTYGAEITNAYEARAFWGDLAISFWDCFAEPAGGYPSTLPAPLGHGRVPSSVLGGFATVLWVGNNYGGDLSSWMETAVLSYLQAGGNALLMTRQGDSFLDSSLRSYLGVSFVTSQTINNCTSVRAPLTDIP</sequence>
<dbReference type="PANTHER" id="PTHR11533:SF174">
    <property type="entry name" value="PUROMYCIN-SENSITIVE AMINOPEPTIDASE-RELATED"/>
    <property type="match status" value="1"/>
</dbReference>
<protein>
    <recommendedName>
        <fullName evidence="5">Aminopeptidase N</fullName>
        <ecNumber evidence="4">3.4.11.2</ecNumber>
    </recommendedName>
</protein>
<evidence type="ECO:0000256" key="7">
    <source>
        <dbReference type="ARBA" id="ARBA00022670"/>
    </source>
</evidence>
<evidence type="ECO:0000256" key="11">
    <source>
        <dbReference type="ARBA" id="ARBA00023049"/>
    </source>
</evidence>
<dbReference type="EC" id="3.4.11.2" evidence="4"/>
<feature type="non-terminal residue" evidence="14">
    <location>
        <position position="730"/>
    </location>
</feature>
<keyword evidence="10" id="KW-0862">Zinc</keyword>
<dbReference type="PANTHER" id="PTHR11533">
    <property type="entry name" value="PROTEASE M1 ZINC METALLOPROTEASE"/>
    <property type="match status" value="1"/>
</dbReference>